<proteinExistence type="predicted"/>
<name>A0A9E2F7L3_PSYF1</name>
<evidence type="ECO:0000313" key="3">
    <source>
        <dbReference type="Proteomes" id="UP000811545"/>
    </source>
</evidence>
<evidence type="ECO:0000313" key="2">
    <source>
        <dbReference type="EMBL" id="MBT9145708.1"/>
    </source>
</evidence>
<dbReference type="EMBL" id="QLTW01000151">
    <property type="protein sequence ID" value="MBT9145708.1"/>
    <property type="molecule type" value="Genomic_DNA"/>
</dbReference>
<reference evidence="2 3" key="1">
    <citation type="journal article" date="2021" name="bioRxiv">
        <title>Unique metabolic strategies in Hadean analogues reveal hints for primordial physiology.</title>
        <authorList>
            <person name="Nobu M.K."/>
            <person name="Nakai R."/>
            <person name="Tamazawa S."/>
            <person name="Mori H."/>
            <person name="Toyoda A."/>
            <person name="Ijiri A."/>
            <person name="Suzuki S."/>
            <person name="Kurokawa K."/>
            <person name="Kamagata Y."/>
            <person name="Tamaki H."/>
        </authorList>
    </citation>
    <scope>NUCLEOTIDE SEQUENCE [LARGE SCALE GENOMIC DNA]</scope>
    <source>
        <strain evidence="2">BS525</strain>
    </source>
</reference>
<gene>
    <name evidence="2" type="ORF">DDT42_01583</name>
</gene>
<evidence type="ECO:0000256" key="1">
    <source>
        <dbReference type="SAM" id="MobiDB-lite"/>
    </source>
</evidence>
<organism evidence="2 3">
    <name type="scientific">Psychracetigena formicireducens</name>
    <dbReference type="NCBI Taxonomy" id="2986056"/>
    <lineage>
        <taxon>Bacteria</taxon>
        <taxon>Bacillati</taxon>
        <taxon>Candidatus Lithacetigenota</taxon>
        <taxon>Candidatus Psychracetigena</taxon>
    </lineage>
</organism>
<feature type="region of interest" description="Disordered" evidence="1">
    <location>
        <begin position="92"/>
        <end position="112"/>
    </location>
</feature>
<comment type="caution">
    <text evidence="2">The sequence shown here is derived from an EMBL/GenBank/DDBJ whole genome shotgun (WGS) entry which is preliminary data.</text>
</comment>
<protein>
    <submittedName>
        <fullName evidence="2">Uncharacterized protein</fullName>
    </submittedName>
</protein>
<sequence length="112" mass="12942">MKTDLRSFLIYLKVAGKKTTPHEIPYPHILLRKAERWVLNFCDIQSECMKKLAYESRLETSFLTGLIIGILVLPSLAQADDFTVSGYSEVGRRPTAEDYEEEDTDEDYTYQN</sequence>
<dbReference type="AlphaFoldDB" id="A0A9E2F7L3"/>
<feature type="compositionally biased region" description="Acidic residues" evidence="1">
    <location>
        <begin position="97"/>
        <end position="112"/>
    </location>
</feature>
<dbReference type="Proteomes" id="UP000811545">
    <property type="component" value="Unassembled WGS sequence"/>
</dbReference>
<accession>A0A9E2F7L3</accession>